<organism evidence="1 2">
    <name type="scientific">Pseudotamlana agarivorans</name>
    <dbReference type="NCBI Taxonomy" id="481183"/>
    <lineage>
        <taxon>Bacteria</taxon>
        <taxon>Pseudomonadati</taxon>
        <taxon>Bacteroidota</taxon>
        <taxon>Flavobacteriia</taxon>
        <taxon>Flavobacteriales</taxon>
        <taxon>Flavobacteriaceae</taxon>
        <taxon>Pseudotamlana</taxon>
    </lineage>
</organism>
<reference evidence="1" key="1">
    <citation type="submission" date="2021-05" db="EMBL/GenBank/DDBJ databases">
        <title>Draft genomes of bacteria isolated from model marine particles.</title>
        <authorList>
            <person name="Datta M.S."/>
            <person name="Schwartzman J.A."/>
            <person name="Enke T.N."/>
            <person name="Saavedra J."/>
            <person name="Cermak N."/>
            <person name="Cordero O.X."/>
        </authorList>
    </citation>
    <scope>NUCLEOTIDE SEQUENCE</scope>
    <source>
        <strain evidence="1">I2M19</strain>
    </source>
</reference>
<sequence length="463" mass="52321">MKTNFIIFFLIIGQLGLAQNPVLKEGDSNFLYVCDPAAEVFNGKVYVYCSHDQPDAINYESMKDYVVLESSDLKTWINHSVSLDPQLDKGFEYAQSNMNAPDAAYKDGWYYWYFPSDITHVGVAKSKTPVGPWKSAIKNEIATIFDPTVFVDDDGQAYIYGNDHWVDIGDEGSHIMGAKLKDNMVELDGPWVRLSQETVNEAVHVFKRNGIYYFSARVGPVTKYWMADSPLPQYADLKGELAPNSPESPNHTSVIAFNNEWYLFYHRGDVNHGNRYKRSVCFDKMTFRADGTVEPITYTLDADVEITAPVYPPRVKKEKVETNIGASEQPDGYLRYEGESYSEKSKGSMKASAENQKKFAPLKNGDWLQFSDLTFGKSPKPFTFRIRLSAKNAGGSIVLRINSESGTVIGSIPVTSTGGLEQYKTLSTELNRIRTSQTIYITYEGPDDNLVYLDWFEWNPETK</sequence>
<keyword evidence="2" id="KW-1185">Reference proteome</keyword>
<protein>
    <submittedName>
        <fullName evidence="1">Family 43 glycosylhydrolase</fullName>
    </submittedName>
</protein>
<accession>A0ACC5U976</accession>
<dbReference type="EMBL" id="JAHKPD010000013">
    <property type="protein sequence ID" value="MBU2950874.1"/>
    <property type="molecule type" value="Genomic_DNA"/>
</dbReference>
<proteinExistence type="predicted"/>
<evidence type="ECO:0000313" key="1">
    <source>
        <dbReference type="EMBL" id="MBU2950874.1"/>
    </source>
</evidence>
<gene>
    <name evidence="1" type="ORF">KO493_09205</name>
</gene>
<comment type="caution">
    <text evidence="1">The sequence shown here is derived from an EMBL/GenBank/DDBJ whole genome shotgun (WGS) entry which is preliminary data.</text>
</comment>
<name>A0ACC5U976_9FLAO</name>
<dbReference type="Proteomes" id="UP001647509">
    <property type="component" value="Unassembled WGS sequence"/>
</dbReference>
<evidence type="ECO:0000313" key="2">
    <source>
        <dbReference type="Proteomes" id="UP001647509"/>
    </source>
</evidence>